<dbReference type="InterPro" id="IPR036641">
    <property type="entry name" value="HPT_dom_sf"/>
</dbReference>
<evidence type="ECO:0000313" key="2">
    <source>
        <dbReference type="EMBL" id="XDV72578.1"/>
    </source>
</evidence>
<sequence length="135" mass="14901">MKPSGNPGGELDLGRLQSLAEELGSPEPALRFLAKYLAMLPQRVERIVHAVDEHDATETTTAVLSLKISSSMVGARETEHQCRAIESMIRENHFDDAAHALPALRQTADRCLASRSDLIRAAHTSLSRHRGFFRS</sequence>
<dbReference type="InterPro" id="IPR008207">
    <property type="entry name" value="Sig_transdc_His_kin_Hpt_dom"/>
</dbReference>
<dbReference type="AlphaFoldDB" id="A0AB39YTX6"/>
<dbReference type="EMBL" id="CP165735">
    <property type="protein sequence ID" value="XDV72578.1"/>
    <property type="molecule type" value="Genomic_DNA"/>
</dbReference>
<name>A0AB39YTX6_9MICC</name>
<accession>A0AB39YTX6</accession>
<dbReference type="SUPFAM" id="SSF47226">
    <property type="entry name" value="Histidine-containing phosphotransfer domain, HPT domain"/>
    <property type="match status" value="1"/>
</dbReference>
<gene>
    <name evidence="2" type="ORF">ABQM86_05275</name>
</gene>
<feature type="domain" description="HPt" evidence="1">
    <location>
        <begin position="32"/>
        <end position="110"/>
    </location>
</feature>
<dbReference type="Gene3D" id="1.20.120.160">
    <property type="entry name" value="HPT domain"/>
    <property type="match status" value="1"/>
</dbReference>
<reference evidence="2" key="1">
    <citation type="submission" date="2024-07" db="EMBL/GenBank/DDBJ databases">
        <authorList>
            <person name="Li J."/>
            <person name="Wei H."/>
            <person name="Ma J."/>
        </authorList>
    </citation>
    <scope>NUCLEOTIDE SEQUENCE</scope>
    <source>
        <strain evidence="2">AMU7</strain>
    </source>
</reference>
<dbReference type="GO" id="GO:0000160">
    <property type="term" value="P:phosphorelay signal transduction system"/>
    <property type="evidence" value="ECO:0007669"/>
    <property type="project" value="InterPro"/>
</dbReference>
<organism evidence="2">
    <name type="scientific">Paenarthrobacter sp. AMU7</name>
    <dbReference type="NCBI Taxonomy" id="3162492"/>
    <lineage>
        <taxon>Bacteria</taxon>
        <taxon>Bacillati</taxon>
        <taxon>Actinomycetota</taxon>
        <taxon>Actinomycetes</taxon>
        <taxon>Micrococcales</taxon>
        <taxon>Micrococcaceae</taxon>
        <taxon>Paenarthrobacter</taxon>
    </lineage>
</organism>
<proteinExistence type="predicted"/>
<dbReference type="RefSeq" id="WP_207596431.1">
    <property type="nucleotide sequence ID" value="NZ_CP165735.1"/>
</dbReference>
<dbReference type="Pfam" id="PF01627">
    <property type="entry name" value="Hpt"/>
    <property type="match status" value="1"/>
</dbReference>
<protein>
    <submittedName>
        <fullName evidence="2">Hpt domain-containing protein</fullName>
    </submittedName>
</protein>
<evidence type="ECO:0000259" key="1">
    <source>
        <dbReference type="Pfam" id="PF01627"/>
    </source>
</evidence>